<evidence type="ECO:0000256" key="1">
    <source>
        <dbReference type="SAM" id="MobiDB-lite"/>
    </source>
</evidence>
<keyword evidence="3" id="KW-1185">Reference proteome</keyword>
<dbReference type="Proteomes" id="UP001054857">
    <property type="component" value="Unassembled WGS sequence"/>
</dbReference>
<gene>
    <name evidence="2" type="ORF">Agub_g6557</name>
</gene>
<name>A0AAD3HLN7_9CHLO</name>
<sequence>MTALNGQRCLASTSRQLILSVAVALGLLCRHSVALSLSNAGQDVWGGDKLFNRWREVLSARVGKGEPAPSVFEQAFTATYTSNDPGEVQRTLEQYALLVRWLESTPHPNATHLALVPEFGDANALAIASAAVSLSKQSSKDAAGMVQALSSISDKLSAATPWRGYAATRRALVGALLKRRIDFGGRFPAEVQSAVDGIMLKLFQLHKNSSANRGAVQFFHVSKSGGTNLCQAAEANGCATQGFDTRTNCLIRDFIDQPRWVTYNAHKYVQYRMSSRQALPWFVNFHTFRPVISCEQRRAYLLQNNFTFYANEYTNPPGANVSSEMCEDFVNLIMFRHPYERLRSQIGWVQKLYKEFYLDVDTQRAFINRTTGFWERLMPAGVNNYYIRSLLGQRFFEFPVMQVAPEHIGLAQLASLQHDILLILESKTRNELAMRVGLGWSQALRDGAVRSSTELGDAVALPLDYDTMLERNLPDVEVYAFAREMQALDTLLWNFVVIADEQLGFDNLSSEQCGYVSMGSAKAVEERAERLSGVTVPVMALRPNAAAAAAAAAAAGEVPPSSISGTEVVDEEEEDEGESKGEKGADGNTGGESAAGKSSSMGVLRGGVVSKGGRGSSIISISRHRRSRRVLAWR</sequence>
<organism evidence="2 3">
    <name type="scientific">Astrephomene gubernaculifera</name>
    <dbReference type="NCBI Taxonomy" id="47775"/>
    <lineage>
        <taxon>Eukaryota</taxon>
        <taxon>Viridiplantae</taxon>
        <taxon>Chlorophyta</taxon>
        <taxon>core chlorophytes</taxon>
        <taxon>Chlorophyceae</taxon>
        <taxon>CS clade</taxon>
        <taxon>Chlamydomonadales</taxon>
        <taxon>Astrephomenaceae</taxon>
        <taxon>Astrephomene</taxon>
    </lineage>
</organism>
<evidence type="ECO:0000313" key="3">
    <source>
        <dbReference type="Proteomes" id="UP001054857"/>
    </source>
</evidence>
<reference evidence="2 3" key="1">
    <citation type="journal article" date="2021" name="Sci. Rep.">
        <title>Genome sequencing of the multicellular alga Astrephomene provides insights into convergent evolution of germ-soma differentiation.</title>
        <authorList>
            <person name="Yamashita S."/>
            <person name="Yamamoto K."/>
            <person name="Matsuzaki R."/>
            <person name="Suzuki S."/>
            <person name="Yamaguchi H."/>
            <person name="Hirooka S."/>
            <person name="Minakuchi Y."/>
            <person name="Miyagishima S."/>
            <person name="Kawachi M."/>
            <person name="Toyoda A."/>
            <person name="Nozaki H."/>
        </authorList>
    </citation>
    <scope>NUCLEOTIDE SEQUENCE [LARGE SCALE GENOMIC DNA]</scope>
    <source>
        <strain evidence="2 3">NIES-4017</strain>
    </source>
</reference>
<feature type="region of interest" description="Disordered" evidence="1">
    <location>
        <begin position="556"/>
        <end position="634"/>
    </location>
</feature>
<comment type="caution">
    <text evidence="2">The sequence shown here is derived from an EMBL/GenBank/DDBJ whole genome shotgun (WGS) entry which is preliminary data.</text>
</comment>
<proteinExistence type="predicted"/>
<protein>
    <submittedName>
        <fullName evidence="2">Uncharacterized protein</fullName>
    </submittedName>
</protein>
<dbReference type="EMBL" id="BMAR01000009">
    <property type="protein sequence ID" value="GFR45171.1"/>
    <property type="molecule type" value="Genomic_DNA"/>
</dbReference>
<feature type="compositionally biased region" description="Basic residues" evidence="1">
    <location>
        <begin position="622"/>
        <end position="634"/>
    </location>
</feature>
<accession>A0AAD3HLN7</accession>
<feature type="compositionally biased region" description="Acidic residues" evidence="1">
    <location>
        <begin position="568"/>
        <end position="577"/>
    </location>
</feature>
<evidence type="ECO:0000313" key="2">
    <source>
        <dbReference type="EMBL" id="GFR45171.1"/>
    </source>
</evidence>
<dbReference type="AlphaFoldDB" id="A0AAD3HLN7"/>